<keyword evidence="8" id="KW-1185">Reference proteome</keyword>
<dbReference type="EMBL" id="JAPDDR010000002">
    <property type="protein sequence ID" value="MCW1912671.1"/>
    <property type="molecule type" value="Genomic_DNA"/>
</dbReference>
<evidence type="ECO:0000256" key="1">
    <source>
        <dbReference type="ARBA" id="ARBA00004651"/>
    </source>
</evidence>
<feature type="transmembrane region" description="Helical" evidence="6">
    <location>
        <begin position="136"/>
        <end position="160"/>
    </location>
</feature>
<dbReference type="PANTHER" id="PTHR30250">
    <property type="entry name" value="PST FAMILY PREDICTED COLANIC ACID TRANSPORTER"/>
    <property type="match status" value="1"/>
</dbReference>
<evidence type="ECO:0000313" key="8">
    <source>
        <dbReference type="Proteomes" id="UP001165653"/>
    </source>
</evidence>
<keyword evidence="3 6" id="KW-0812">Transmembrane</keyword>
<feature type="transmembrane region" description="Helical" evidence="6">
    <location>
        <begin position="260"/>
        <end position="280"/>
    </location>
</feature>
<feature type="transmembrane region" description="Helical" evidence="6">
    <location>
        <begin position="382"/>
        <end position="405"/>
    </location>
</feature>
<comment type="caution">
    <text evidence="7">The sequence shown here is derived from an EMBL/GenBank/DDBJ whole genome shotgun (WGS) entry which is preliminary data.</text>
</comment>
<dbReference type="InterPro" id="IPR050833">
    <property type="entry name" value="Poly_Biosynth_Transport"/>
</dbReference>
<feature type="transmembrane region" description="Helical" evidence="6">
    <location>
        <begin position="446"/>
        <end position="464"/>
    </location>
</feature>
<feature type="transmembrane region" description="Helical" evidence="6">
    <location>
        <begin position="21"/>
        <end position="45"/>
    </location>
</feature>
<feature type="transmembrane region" description="Helical" evidence="6">
    <location>
        <begin position="411"/>
        <end position="434"/>
    </location>
</feature>
<reference evidence="7" key="1">
    <citation type="submission" date="2022-10" db="EMBL/GenBank/DDBJ databases">
        <title>Luteolibacter sp. GHJ8, whole genome shotgun sequencing project.</title>
        <authorList>
            <person name="Zhao G."/>
            <person name="Shen L."/>
        </authorList>
    </citation>
    <scope>NUCLEOTIDE SEQUENCE</scope>
    <source>
        <strain evidence="7">GHJ8</strain>
    </source>
</reference>
<keyword evidence="5 6" id="KW-0472">Membrane</keyword>
<feature type="transmembrane region" description="Helical" evidence="6">
    <location>
        <begin position="320"/>
        <end position="344"/>
    </location>
</feature>
<organism evidence="7 8">
    <name type="scientific">Luteolibacter rhizosphaerae</name>
    <dbReference type="NCBI Taxonomy" id="2989719"/>
    <lineage>
        <taxon>Bacteria</taxon>
        <taxon>Pseudomonadati</taxon>
        <taxon>Verrucomicrobiota</taxon>
        <taxon>Verrucomicrobiia</taxon>
        <taxon>Verrucomicrobiales</taxon>
        <taxon>Verrucomicrobiaceae</taxon>
        <taxon>Luteolibacter</taxon>
    </lineage>
</organism>
<dbReference type="Pfam" id="PF01943">
    <property type="entry name" value="Polysacc_synt"/>
    <property type="match status" value="1"/>
</dbReference>
<evidence type="ECO:0000256" key="2">
    <source>
        <dbReference type="ARBA" id="ARBA00022475"/>
    </source>
</evidence>
<comment type="subcellular location">
    <subcellularLocation>
        <location evidence="1">Cell membrane</location>
        <topology evidence="1">Multi-pass membrane protein</topology>
    </subcellularLocation>
</comment>
<evidence type="ECO:0008006" key="9">
    <source>
        <dbReference type="Google" id="ProtNLM"/>
    </source>
</evidence>
<protein>
    <recommendedName>
        <fullName evidence="9">O-antigen/teichoic acid export membrane protein</fullName>
    </recommendedName>
</protein>
<dbReference type="RefSeq" id="WP_264511312.1">
    <property type="nucleotide sequence ID" value="NZ_JAPDDR010000002.1"/>
</dbReference>
<feature type="transmembrane region" description="Helical" evidence="6">
    <location>
        <begin position="51"/>
        <end position="74"/>
    </location>
</feature>
<gene>
    <name evidence="7" type="ORF">OJ996_03735</name>
</gene>
<name>A0ABT3FYL7_9BACT</name>
<evidence type="ECO:0000256" key="5">
    <source>
        <dbReference type="ARBA" id="ARBA00023136"/>
    </source>
</evidence>
<evidence type="ECO:0000256" key="4">
    <source>
        <dbReference type="ARBA" id="ARBA00022989"/>
    </source>
</evidence>
<dbReference type="InterPro" id="IPR002797">
    <property type="entry name" value="Polysacc_synth"/>
</dbReference>
<feature type="transmembrane region" description="Helical" evidence="6">
    <location>
        <begin position="95"/>
        <end position="124"/>
    </location>
</feature>
<evidence type="ECO:0000256" key="6">
    <source>
        <dbReference type="SAM" id="Phobius"/>
    </source>
</evidence>
<dbReference type="PANTHER" id="PTHR30250:SF26">
    <property type="entry name" value="PSMA PROTEIN"/>
    <property type="match status" value="1"/>
</dbReference>
<dbReference type="Proteomes" id="UP001165653">
    <property type="component" value="Unassembled WGS sequence"/>
</dbReference>
<keyword evidence="4 6" id="KW-1133">Transmembrane helix</keyword>
<feature type="transmembrane region" description="Helical" evidence="6">
    <location>
        <begin position="484"/>
        <end position="505"/>
    </location>
</feature>
<sequence length="508" mass="55961">MIRSLPSKLRQLIGTPGRLTAVSGYFALFTAMAVGLLSVPLAFRFMGEDEFGLWNVLGQTLGLILLIDFGVSSAASRILAEPLQSRDQDEIDSWWTVLVTVLAAQGAAMLLIGLICESIILASFSIPAHLHDDAVMLWRALILASALKNPFQGLTGVLFCQNRLYHMHLANVLQGLTNFAIFYFFLRMGWGVKAYVGAVAISLVVTVAYWYFSVRAGGQRFHLRPKLFSKEKLKALYGFSGSIFILSMAAQIAFASQSMIVASVLGVAAVSAFAVSVKSFTVLSQLLTRTVDAKTPRWLMLHLEGRNGDIVAECRRLLRWFIPVAFFCGIGLLVFNRSFVGIYVSPDMHVGRLFDLLLAVTLLVQQLTKPFFFVFTMARRTWGLAMVSVLDAGLQISLAALFVRWWGPSGILAGCLVGTLLTSVPFIFWNAPVLLHHRRRDVYGGIIRDLAAGAVAGTVVWFLLPTFRADTGWFPQPMEWSATIAIALLAAWGFQRLISTGLIRFGTH</sequence>
<feature type="transmembrane region" description="Helical" evidence="6">
    <location>
        <begin position="192"/>
        <end position="212"/>
    </location>
</feature>
<evidence type="ECO:0000313" key="7">
    <source>
        <dbReference type="EMBL" id="MCW1912671.1"/>
    </source>
</evidence>
<feature type="transmembrane region" description="Helical" evidence="6">
    <location>
        <begin position="167"/>
        <end position="186"/>
    </location>
</feature>
<proteinExistence type="predicted"/>
<evidence type="ECO:0000256" key="3">
    <source>
        <dbReference type="ARBA" id="ARBA00022692"/>
    </source>
</evidence>
<feature type="transmembrane region" description="Helical" evidence="6">
    <location>
        <begin position="356"/>
        <end position="375"/>
    </location>
</feature>
<feature type="transmembrane region" description="Helical" evidence="6">
    <location>
        <begin position="233"/>
        <end position="254"/>
    </location>
</feature>
<keyword evidence="2" id="KW-1003">Cell membrane</keyword>
<accession>A0ABT3FYL7</accession>